<dbReference type="InterPro" id="IPR001505">
    <property type="entry name" value="Copper_CuA"/>
</dbReference>
<keyword evidence="3" id="KW-0186">Copper</keyword>
<feature type="transmembrane region" description="Helical" evidence="7">
    <location>
        <begin position="9"/>
        <end position="31"/>
    </location>
</feature>
<evidence type="ECO:0000256" key="2">
    <source>
        <dbReference type="ARBA" id="ARBA00022723"/>
    </source>
</evidence>
<dbReference type="SUPFAM" id="SSF49503">
    <property type="entry name" value="Cupredoxins"/>
    <property type="match status" value="1"/>
</dbReference>
<dbReference type="PROSITE" id="PS50857">
    <property type="entry name" value="COX2_CUA"/>
    <property type="match status" value="1"/>
</dbReference>
<dbReference type="Gene3D" id="2.60.40.420">
    <property type="entry name" value="Cupredoxins - blue copper proteins"/>
    <property type="match status" value="1"/>
</dbReference>
<evidence type="ECO:0000256" key="6">
    <source>
        <dbReference type="ARBA" id="ARBA00047816"/>
    </source>
</evidence>
<feature type="domain" description="Cytochrome oxidase subunit II copper A binding" evidence="8">
    <location>
        <begin position="66"/>
        <end position="167"/>
    </location>
</feature>
<dbReference type="EMBL" id="BAAADM010000010">
    <property type="protein sequence ID" value="GAA0431878.1"/>
    <property type="molecule type" value="Genomic_DNA"/>
</dbReference>
<keyword evidence="10" id="KW-1185">Reference proteome</keyword>
<comment type="catalytic activity">
    <reaction evidence="6">
        <text>4 Fe(II)-[cytochrome c] + O2 + 8 H(+)(in) = 4 Fe(III)-[cytochrome c] + 2 H2O + 4 H(+)(out)</text>
        <dbReference type="Rhea" id="RHEA:11436"/>
        <dbReference type="Rhea" id="RHEA-COMP:10350"/>
        <dbReference type="Rhea" id="RHEA-COMP:14399"/>
        <dbReference type="ChEBI" id="CHEBI:15377"/>
        <dbReference type="ChEBI" id="CHEBI:15378"/>
        <dbReference type="ChEBI" id="CHEBI:15379"/>
        <dbReference type="ChEBI" id="CHEBI:29033"/>
        <dbReference type="ChEBI" id="CHEBI:29034"/>
        <dbReference type="EC" id="7.1.1.9"/>
    </reaction>
</comment>
<dbReference type="RefSeq" id="WP_343751036.1">
    <property type="nucleotide sequence ID" value="NZ_BAAADM010000010.1"/>
</dbReference>
<dbReference type="InterPro" id="IPR034214">
    <property type="entry name" value="Ba3_CcO_II_C"/>
</dbReference>
<dbReference type="CDD" id="cd13913">
    <property type="entry name" value="ba3_CcO_II_C"/>
    <property type="match status" value="1"/>
</dbReference>
<dbReference type="InterPro" id="IPR051403">
    <property type="entry name" value="NosZ/Cyto_c_oxidase_sub2"/>
</dbReference>
<sequence length="167" mass="18512">MHLHKYEKIWLIFGIASLVAFLAILAYGAFWKGTHPQSGAETIDPENVEANENFQEERLGLTKIDDGKYAVNVIASAFNFDMGTDDEGNSVKTIRIPKGSEVLFQITSTDVVHGFNAAGTNVNMMVEPGHVSRYEATLDNTGTYTIVCNEYCGIGHHQMYAKLEVYD</sequence>
<keyword evidence="7" id="KW-0472">Membrane</keyword>
<evidence type="ECO:0000313" key="10">
    <source>
        <dbReference type="Proteomes" id="UP001501459"/>
    </source>
</evidence>
<evidence type="ECO:0000259" key="8">
    <source>
        <dbReference type="PROSITE" id="PS50857"/>
    </source>
</evidence>
<comment type="subcellular location">
    <subcellularLocation>
        <location evidence="1">Cell envelope</location>
    </subcellularLocation>
</comment>
<organism evidence="9 10">
    <name type="scientific">Lentibacillus halophilus</name>
    <dbReference type="NCBI Taxonomy" id="295065"/>
    <lineage>
        <taxon>Bacteria</taxon>
        <taxon>Bacillati</taxon>
        <taxon>Bacillota</taxon>
        <taxon>Bacilli</taxon>
        <taxon>Bacillales</taxon>
        <taxon>Bacillaceae</taxon>
        <taxon>Lentibacillus</taxon>
    </lineage>
</organism>
<protein>
    <recommendedName>
        <fullName evidence="5">Cytochrome aa3 subunit 2</fullName>
    </recommendedName>
</protein>
<reference evidence="9 10" key="1">
    <citation type="journal article" date="2019" name="Int. J. Syst. Evol. Microbiol.">
        <title>The Global Catalogue of Microorganisms (GCM) 10K type strain sequencing project: providing services to taxonomists for standard genome sequencing and annotation.</title>
        <authorList>
            <consortium name="The Broad Institute Genomics Platform"/>
            <consortium name="The Broad Institute Genome Sequencing Center for Infectious Disease"/>
            <person name="Wu L."/>
            <person name="Ma J."/>
        </authorList>
    </citation>
    <scope>NUCLEOTIDE SEQUENCE [LARGE SCALE GENOMIC DNA]</scope>
    <source>
        <strain evidence="9 10">JCM 12149</strain>
    </source>
</reference>
<dbReference type="Pfam" id="PF00116">
    <property type="entry name" value="COX2"/>
    <property type="match status" value="1"/>
</dbReference>
<evidence type="ECO:0000256" key="4">
    <source>
        <dbReference type="ARBA" id="ARBA00024688"/>
    </source>
</evidence>
<evidence type="ECO:0000256" key="5">
    <source>
        <dbReference type="ARBA" id="ARBA00031399"/>
    </source>
</evidence>
<comment type="caution">
    <text evidence="9">The sequence shown here is derived from an EMBL/GenBank/DDBJ whole genome shotgun (WGS) entry which is preliminary data.</text>
</comment>
<name>A0ABN0Z4R4_9BACI</name>
<gene>
    <name evidence="9" type="primary">cbaB</name>
    <name evidence="9" type="ORF">GCM10008983_05580</name>
</gene>
<dbReference type="InterPro" id="IPR008972">
    <property type="entry name" value="Cupredoxin"/>
</dbReference>
<evidence type="ECO:0000256" key="7">
    <source>
        <dbReference type="SAM" id="Phobius"/>
    </source>
</evidence>
<dbReference type="PROSITE" id="PS00078">
    <property type="entry name" value="COX2"/>
    <property type="match status" value="1"/>
</dbReference>
<accession>A0ABN0Z4R4</accession>
<keyword evidence="7" id="KW-0812">Transmembrane</keyword>
<keyword evidence="7" id="KW-1133">Transmembrane helix</keyword>
<dbReference type="PANTHER" id="PTHR42838">
    <property type="entry name" value="CYTOCHROME C OXIDASE SUBUNIT II"/>
    <property type="match status" value="1"/>
</dbReference>
<comment type="function">
    <text evidence="4">Subunits I and II form the functional core of the enzyme complex. Electrons originating in cytochrome c are transferred via heme a and Cu(A) to the binuclear center formed by heme a3 and Cu(B).</text>
</comment>
<dbReference type="InterPro" id="IPR002429">
    <property type="entry name" value="CcO_II-like_C"/>
</dbReference>
<proteinExistence type="predicted"/>
<keyword evidence="2" id="KW-0479">Metal-binding</keyword>
<evidence type="ECO:0000313" key="9">
    <source>
        <dbReference type="EMBL" id="GAA0431878.1"/>
    </source>
</evidence>
<dbReference type="Proteomes" id="UP001501459">
    <property type="component" value="Unassembled WGS sequence"/>
</dbReference>
<evidence type="ECO:0000256" key="1">
    <source>
        <dbReference type="ARBA" id="ARBA00004196"/>
    </source>
</evidence>
<evidence type="ECO:0000256" key="3">
    <source>
        <dbReference type="ARBA" id="ARBA00023008"/>
    </source>
</evidence>
<dbReference type="PANTHER" id="PTHR42838:SF2">
    <property type="entry name" value="NITROUS-OXIDE REDUCTASE"/>
    <property type="match status" value="1"/>
</dbReference>